<dbReference type="InterPro" id="IPR017970">
    <property type="entry name" value="Homeobox_CS"/>
</dbReference>
<dbReference type="GO" id="GO:0000981">
    <property type="term" value="F:DNA-binding transcription factor activity, RNA polymerase II-specific"/>
    <property type="evidence" value="ECO:0007669"/>
    <property type="project" value="InterPro"/>
</dbReference>
<evidence type="ECO:0000256" key="3">
    <source>
        <dbReference type="ARBA" id="ARBA00023125"/>
    </source>
</evidence>
<dbReference type="PANTHER" id="PTHR24329">
    <property type="entry name" value="HOMEOBOX PROTEIN ARISTALESS"/>
    <property type="match status" value="1"/>
</dbReference>
<dbReference type="AlphaFoldDB" id="A0A6H5IUM7"/>
<comment type="similarity">
    <text evidence="2">Belongs to the paired homeobox family. Bicoid subfamily.</text>
</comment>
<evidence type="ECO:0000256" key="2">
    <source>
        <dbReference type="ARBA" id="ARBA00006503"/>
    </source>
</evidence>
<feature type="compositionally biased region" description="Polar residues" evidence="8">
    <location>
        <begin position="1"/>
        <end position="14"/>
    </location>
</feature>
<evidence type="ECO:0000313" key="11">
    <source>
        <dbReference type="Proteomes" id="UP000479190"/>
    </source>
</evidence>
<evidence type="ECO:0000256" key="1">
    <source>
        <dbReference type="ARBA" id="ARBA00004123"/>
    </source>
</evidence>
<dbReference type="InterPro" id="IPR050649">
    <property type="entry name" value="Paired_Homeobox_TFs"/>
</dbReference>
<dbReference type="PROSITE" id="PS50071">
    <property type="entry name" value="HOMEOBOX_2"/>
    <property type="match status" value="1"/>
</dbReference>
<evidence type="ECO:0000256" key="8">
    <source>
        <dbReference type="SAM" id="MobiDB-lite"/>
    </source>
</evidence>
<dbReference type="GO" id="GO:0000977">
    <property type="term" value="F:RNA polymerase II transcription regulatory region sequence-specific DNA binding"/>
    <property type="evidence" value="ECO:0007669"/>
    <property type="project" value="TreeGrafter"/>
</dbReference>
<feature type="region of interest" description="Disordered" evidence="8">
    <location>
        <begin position="84"/>
        <end position="117"/>
    </location>
</feature>
<accession>A0A6H5IUM7</accession>
<feature type="compositionally biased region" description="Polar residues" evidence="8">
    <location>
        <begin position="39"/>
        <end position="48"/>
    </location>
</feature>
<sequence>MVESSAYSGDSSRSPLAESPSPRLIAHHHHHHHHHHLSSKTPPSTTSEHLFEHQLDLQRNLYSPESRRRTPASGSASLFTIDSILAPRSNNNNNDSSSPNHNNNSSSSHNNNNNNNNISTAALVAAASLQSAIHDRSAEVSSAVGTNGSVRQAAAAAAAAAAAVGVHPLQQQLHHLAFTSADFLGVMTKRKRRHRTIFTEEQLEQLENTFEQTHYPDVLLRERLAMQVDLKEERIEVWFKNRRAKWRKQKREEQDRVRKLQMDRPRANNATSGETTNVNPLRLAAQSGGPLQSRHHDNDSSSDLEVA</sequence>
<keyword evidence="11" id="KW-1185">Reference proteome</keyword>
<evidence type="ECO:0000256" key="4">
    <source>
        <dbReference type="ARBA" id="ARBA00023155"/>
    </source>
</evidence>
<feature type="region of interest" description="Disordered" evidence="8">
    <location>
        <begin position="1"/>
        <end position="49"/>
    </location>
</feature>
<dbReference type="InterPro" id="IPR001356">
    <property type="entry name" value="HD"/>
</dbReference>
<dbReference type="SUPFAM" id="SSF46689">
    <property type="entry name" value="Homeodomain-like"/>
    <property type="match status" value="1"/>
</dbReference>
<keyword evidence="5 6" id="KW-0539">Nucleus</keyword>
<feature type="region of interest" description="Disordered" evidence="8">
    <location>
        <begin position="248"/>
        <end position="307"/>
    </location>
</feature>
<feature type="compositionally biased region" description="Basic and acidic residues" evidence="8">
    <location>
        <begin position="250"/>
        <end position="266"/>
    </location>
</feature>
<evidence type="ECO:0000256" key="7">
    <source>
        <dbReference type="RuleBase" id="RU000682"/>
    </source>
</evidence>
<evidence type="ECO:0000256" key="6">
    <source>
        <dbReference type="PROSITE-ProRule" id="PRU00108"/>
    </source>
</evidence>
<dbReference type="Pfam" id="PF00046">
    <property type="entry name" value="Homeodomain"/>
    <property type="match status" value="1"/>
</dbReference>
<dbReference type="OrthoDB" id="6159439at2759"/>
<dbReference type="PROSITE" id="PS00027">
    <property type="entry name" value="HOMEOBOX_1"/>
    <property type="match status" value="1"/>
</dbReference>
<proteinExistence type="inferred from homology"/>
<dbReference type="CDD" id="cd00086">
    <property type="entry name" value="homeodomain"/>
    <property type="match status" value="1"/>
</dbReference>
<keyword evidence="3 6" id="KW-0238">DNA-binding</keyword>
<name>A0A6H5IUM7_9HYME</name>
<dbReference type="Gene3D" id="1.10.10.60">
    <property type="entry name" value="Homeodomain-like"/>
    <property type="match status" value="1"/>
</dbReference>
<dbReference type="SMART" id="SM00389">
    <property type="entry name" value="HOX"/>
    <property type="match status" value="1"/>
</dbReference>
<evidence type="ECO:0000313" key="10">
    <source>
        <dbReference type="EMBL" id="CAB0039608.1"/>
    </source>
</evidence>
<reference evidence="10 11" key="1">
    <citation type="submission" date="2020-02" db="EMBL/GenBank/DDBJ databases">
        <authorList>
            <person name="Ferguson B K."/>
        </authorList>
    </citation>
    <scope>NUCLEOTIDE SEQUENCE [LARGE SCALE GENOMIC DNA]</scope>
</reference>
<dbReference type="PANTHER" id="PTHR24329:SF516">
    <property type="entry name" value="HOMEOBOX PROTEIN GOOSECOID"/>
    <property type="match status" value="1"/>
</dbReference>
<dbReference type="Proteomes" id="UP000479190">
    <property type="component" value="Unassembled WGS sequence"/>
</dbReference>
<dbReference type="GO" id="GO:0005634">
    <property type="term" value="C:nucleus"/>
    <property type="evidence" value="ECO:0007669"/>
    <property type="project" value="UniProtKB-SubCell"/>
</dbReference>
<evidence type="ECO:0000256" key="5">
    <source>
        <dbReference type="ARBA" id="ARBA00023242"/>
    </source>
</evidence>
<comment type="subcellular location">
    <subcellularLocation>
        <location evidence="1 6 7">Nucleus</location>
    </subcellularLocation>
</comment>
<dbReference type="FunFam" id="1.10.10.60:FF:000223">
    <property type="entry name" value="Goosecoid homeobox 2"/>
    <property type="match status" value="1"/>
</dbReference>
<dbReference type="EMBL" id="CADCXV010000972">
    <property type="protein sequence ID" value="CAB0039608.1"/>
    <property type="molecule type" value="Genomic_DNA"/>
</dbReference>
<protein>
    <recommendedName>
        <fullName evidence="9">Homeobox domain-containing protein</fullName>
    </recommendedName>
</protein>
<feature type="DNA-binding region" description="Homeobox" evidence="6">
    <location>
        <begin position="191"/>
        <end position="250"/>
    </location>
</feature>
<gene>
    <name evidence="10" type="ORF">TBRA_LOCUS11347</name>
</gene>
<evidence type="ECO:0000259" key="9">
    <source>
        <dbReference type="PROSITE" id="PS50071"/>
    </source>
</evidence>
<dbReference type="InterPro" id="IPR009057">
    <property type="entry name" value="Homeodomain-like_sf"/>
</dbReference>
<keyword evidence="4 6" id="KW-0371">Homeobox</keyword>
<feature type="compositionally biased region" description="Basic residues" evidence="8">
    <location>
        <begin position="25"/>
        <end position="38"/>
    </location>
</feature>
<feature type="compositionally biased region" description="Low complexity" evidence="8">
    <location>
        <begin position="89"/>
        <end position="117"/>
    </location>
</feature>
<organism evidence="10 11">
    <name type="scientific">Trichogramma brassicae</name>
    <dbReference type="NCBI Taxonomy" id="86971"/>
    <lineage>
        <taxon>Eukaryota</taxon>
        <taxon>Metazoa</taxon>
        <taxon>Ecdysozoa</taxon>
        <taxon>Arthropoda</taxon>
        <taxon>Hexapoda</taxon>
        <taxon>Insecta</taxon>
        <taxon>Pterygota</taxon>
        <taxon>Neoptera</taxon>
        <taxon>Endopterygota</taxon>
        <taxon>Hymenoptera</taxon>
        <taxon>Apocrita</taxon>
        <taxon>Proctotrupomorpha</taxon>
        <taxon>Chalcidoidea</taxon>
        <taxon>Trichogrammatidae</taxon>
        <taxon>Trichogramma</taxon>
    </lineage>
</organism>
<feature type="domain" description="Homeobox" evidence="9">
    <location>
        <begin position="189"/>
        <end position="249"/>
    </location>
</feature>
<feature type="compositionally biased region" description="Polar residues" evidence="8">
    <location>
        <begin position="268"/>
        <end position="279"/>
    </location>
</feature>